<evidence type="ECO:0000256" key="1">
    <source>
        <dbReference type="ARBA" id="ARBA00022741"/>
    </source>
</evidence>
<evidence type="ECO:0000313" key="4">
    <source>
        <dbReference type="EMBL" id="MBD3688659.1"/>
    </source>
</evidence>
<sequence length="261" mass="28642">MESLVELDDVSVVRGGNPLLSHVTWQAESGQHWVIFGPNGAGKTTLVSMLAARLFPTEGAVSILGEELGNVETQEIHERVGFCSSALLKTIDPSVCVRDIVLSAAYGTLVKIHYQSYEQVDEARADWLMKNFGISHLAQRHFATLSDGERQRVLICRALMADPEILILDEPAAGVDLGAREILMGALAELASAPTSPMMIMVTHHVEEIPPGFTHALMLKDGRIVTSGELEDVLTSKNLSETFSMYLRAGRHDDQRWWAHG</sequence>
<dbReference type="Proteomes" id="UP000627538">
    <property type="component" value="Unassembled WGS sequence"/>
</dbReference>
<evidence type="ECO:0000256" key="2">
    <source>
        <dbReference type="ARBA" id="ARBA00022840"/>
    </source>
</evidence>
<organism evidence="4 5">
    <name type="scientific">Nanchangia anserum</name>
    <dbReference type="NCBI Taxonomy" id="2692125"/>
    <lineage>
        <taxon>Bacteria</taxon>
        <taxon>Bacillati</taxon>
        <taxon>Actinomycetota</taxon>
        <taxon>Actinomycetes</taxon>
        <taxon>Actinomycetales</taxon>
        <taxon>Actinomycetaceae</taxon>
        <taxon>Nanchangia</taxon>
    </lineage>
</organism>
<dbReference type="Pfam" id="PF00005">
    <property type="entry name" value="ABC_tran"/>
    <property type="match status" value="1"/>
</dbReference>
<feature type="domain" description="ABC transporter" evidence="3">
    <location>
        <begin position="5"/>
        <end position="246"/>
    </location>
</feature>
<evidence type="ECO:0000259" key="3">
    <source>
        <dbReference type="PROSITE" id="PS50893"/>
    </source>
</evidence>
<dbReference type="RefSeq" id="WP_191070772.1">
    <property type="nucleotide sequence ID" value="NZ_CP060506.1"/>
</dbReference>
<accession>A0A8I0KV79</accession>
<reference evidence="4 5" key="1">
    <citation type="submission" date="2020-08" db="EMBL/GenBank/DDBJ databases">
        <title>Winkia gen. nov., sp. nov., isolated from faeces of the Anser albifrons in China.</title>
        <authorList>
            <person name="Liu Q."/>
        </authorList>
    </citation>
    <scope>NUCLEOTIDE SEQUENCE [LARGE SCALE GENOMIC DNA]</scope>
    <source>
        <strain evidence="4 5">C62</strain>
    </source>
</reference>
<proteinExistence type="predicted"/>
<keyword evidence="5" id="KW-1185">Reference proteome</keyword>
<dbReference type="InterPro" id="IPR003593">
    <property type="entry name" value="AAA+_ATPase"/>
</dbReference>
<gene>
    <name evidence="4" type="ORF">H8R10_00150</name>
</gene>
<dbReference type="EMBL" id="JACRUO010000001">
    <property type="protein sequence ID" value="MBD3688659.1"/>
    <property type="molecule type" value="Genomic_DNA"/>
</dbReference>
<dbReference type="AlphaFoldDB" id="A0A8I0KV79"/>
<dbReference type="InterPro" id="IPR027417">
    <property type="entry name" value="P-loop_NTPase"/>
</dbReference>
<keyword evidence="1" id="KW-0547">Nucleotide-binding</keyword>
<keyword evidence="2 4" id="KW-0067">ATP-binding</keyword>
<dbReference type="GO" id="GO:0016887">
    <property type="term" value="F:ATP hydrolysis activity"/>
    <property type="evidence" value="ECO:0007669"/>
    <property type="project" value="InterPro"/>
</dbReference>
<dbReference type="InterPro" id="IPR003439">
    <property type="entry name" value="ABC_transporter-like_ATP-bd"/>
</dbReference>
<dbReference type="Gene3D" id="3.40.50.300">
    <property type="entry name" value="P-loop containing nucleotide triphosphate hydrolases"/>
    <property type="match status" value="1"/>
</dbReference>
<dbReference type="SUPFAM" id="SSF52540">
    <property type="entry name" value="P-loop containing nucleoside triphosphate hydrolases"/>
    <property type="match status" value="1"/>
</dbReference>
<evidence type="ECO:0000313" key="5">
    <source>
        <dbReference type="Proteomes" id="UP000627538"/>
    </source>
</evidence>
<dbReference type="GO" id="GO:0005524">
    <property type="term" value="F:ATP binding"/>
    <property type="evidence" value="ECO:0007669"/>
    <property type="project" value="UniProtKB-KW"/>
</dbReference>
<name>A0A8I0KV79_9ACTO</name>
<comment type="caution">
    <text evidence="4">The sequence shown here is derived from an EMBL/GenBank/DDBJ whole genome shotgun (WGS) entry which is preliminary data.</text>
</comment>
<protein>
    <submittedName>
        <fullName evidence="4">ABC transporter ATP-binding protein</fullName>
    </submittedName>
</protein>
<dbReference type="PANTHER" id="PTHR43158">
    <property type="entry name" value="SKFA PEPTIDE EXPORT ATP-BINDING PROTEIN SKFE"/>
    <property type="match status" value="1"/>
</dbReference>
<dbReference type="SMART" id="SM00382">
    <property type="entry name" value="AAA"/>
    <property type="match status" value="1"/>
</dbReference>
<dbReference type="PROSITE" id="PS50893">
    <property type="entry name" value="ABC_TRANSPORTER_2"/>
    <property type="match status" value="1"/>
</dbReference>
<dbReference type="PANTHER" id="PTHR43158:SF2">
    <property type="entry name" value="SKFA PEPTIDE EXPORT ATP-BINDING PROTEIN SKFE"/>
    <property type="match status" value="1"/>
</dbReference>